<dbReference type="EMBL" id="CP010777">
    <property type="protein sequence ID" value="AKQ45001.1"/>
    <property type="molecule type" value="Genomic_DNA"/>
</dbReference>
<sequence>MSHSEKPQVPQITPKTESSLSQLQAQFNASIQTIDELKAQVAEQAKIMDQARVRVQKEVQPLVREMVARRVVLVHFLDQAHQEQDLSRLEQENLSAFIKDQAHTLVHHYEAEELTEVLQRYETPASPQAPSQPQGTKAETQQLLKNVLGVDFNPEDLSDLAAFQARLDQQMQEEQDKREAQRTNRQKATAQKTQEAKVKVELQSISKASRRLYTTLAKLLHPDKEMDPTARIWKEEAIKKVTIAYNQDDFFELLRLQMEFMHEQEQLLQAVPEEQLSYYVRLLTEQIQELEEKRSSYFMGPEAQLMREFGGTPKQMDAKFRSAKKGLKEEIRQIEYALQDFDDPRALREFLKNLK</sequence>
<dbReference type="RefSeq" id="WP_048919829.1">
    <property type="nucleotide sequence ID" value="NZ_CP010777.1"/>
</dbReference>
<dbReference type="AlphaFoldDB" id="A0A0H4W3I4"/>
<dbReference type="STRING" id="1379910.TH63_04135"/>
<gene>
    <name evidence="3" type="ORF">TH63_04135</name>
</gene>
<dbReference type="KEGG" id="ruf:TH63_04135"/>
<reference evidence="3 4" key="1">
    <citation type="submission" date="2015-01" db="EMBL/GenBank/DDBJ databases">
        <title>Rufibacter sp./DG31D/ whole genome sequencing.</title>
        <authorList>
            <person name="Kim M.K."/>
            <person name="Srinivasan S."/>
            <person name="Lee J.-J."/>
        </authorList>
    </citation>
    <scope>NUCLEOTIDE SEQUENCE [LARGE SCALE GENOMIC DNA]</scope>
    <source>
        <strain evidence="3 4">DG31D</strain>
    </source>
</reference>
<evidence type="ECO:0008006" key="5">
    <source>
        <dbReference type="Google" id="ProtNLM"/>
    </source>
</evidence>
<evidence type="ECO:0000256" key="1">
    <source>
        <dbReference type="SAM" id="Coils"/>
    </source>
</evidence>
<feature type="region of interest" description="Disordered" evidence="2">
    <location>
        <begin position="169"/>
        <end position="193"/>
    </location>
</feature>
<protein>
    <recommendedName>
        <fullName evidence="5">J domain-containing protein</fullName>
    </recommendedName>
</protein>
<evidence type="ECO:0000256" key="2">
    <source>
        <dbReference type="SAM" id="MobiDB-lite"/>
    </source>
</evidence>
<feature type="coiled-coil region" evidence="1">
    <location>
        <begin position="20"/>
        <end position="54"/>
    </location>
</feature>
<dbReference type="PATRIC" id="fig|1379910.4.peg.898"/>
<dbReference type="OrthoDB" id="114754at2"/>
<keyword evidence="1" id="KW-0175">Coiled coil</keyword>
<organism evidence="3 4">
    <name type="scientific">Rufibacter radiotolerans</name>
    <dbReference type="NCBI Taxonomy" id="1379910"/>
    <lineage>
        <taxon>Bacteria</taxon>
        <taxon>Pseudomonadati</taxon>
        <taxon>Bacteroidota</taxon>
        <taxon>Cytophagia</taxon>
        <taxon>Cytophagales</taxon>
        <taxon>Hymenobacteraceae</taxon>
        <taxon>Rufibacter</taxon>
    </lineage>
</organism>
<dbReference type="Proteomes" id="UP000036458">
    <property type="component" value="Chromosome"/>
</dbReference>
<keyword evidence="4" id="KW-1185">Reference proteome</keyword>
<evidence type="ECO:0000313" key="3">
    <source>
        <dbReference type="EMBL" id="AKQ45001.1"/>
    </source>
</evidence>
<proteinExistence type="predicted"/>
<accession>A0A0H4W3I4</accession>
<evidence type="ECO:0000313" key="4">
    <source>
        <dbReference type="Proteomes" id="UP000036458"/>
    </source>
</evidence>
<name>A0A0H4W3I4_9BACT</name>